<protein>
    <submittedName>
        <fullName evidence="1">Uncharacterized protein</fullName>
    </submittedName>
</protein>
<accession>A0A840V9Q2</accession>
<dbReference type="EMBL" id="JACHFJ010000001">
    <property type="protein sequence ID" value="MBB5372244.1"/>
    <property type="molecule type" value="Genomic_DNA"/>
</dbReference>
<organism evidence="1 2">
    <name type="scientific">Acidocella aromatica</name>
    <dbReference type="NCBI Taxonomy" id="1303579"/>
    <lineage>
        <taxon>Bacteria</taxon>
        <taxon>Pseudomonadati</taxon>
        <taxon>Pseudomonadota</taxon>
        <taxon>Alphaproteobacteria</taxon>
        <taxon>Acetobacterales</taxon>
        <taxon>Acidocellaceae</taxon>
        <taxon>Acidocella</taxon>
    </lineage>
</organism>
<comment type="caution">
    <text evidence="1">The sequence shown here is derived from an EMBL/GenBank/DDBJ whole genome shotgun (WGS) entry which is preliminary data.</text>
</comment>
<reference evidence="1 2" key="1">
    <citation type="submission" date="2020-08" db="EMBL/GenBank/DDBJ databases">
        <title>Genomic Encyclopedia of Type Strains, Phase IV (KMG-IV): sequencing the most valuable type-strain genomes for metagenomic binning, comparative biology and taxonomic classification.</title>
        <authorList>
            <person name="Goeker M."/>
        </authorList>
    </citation>
    <scope>NUCLEOTIDE SEQUENCE [LARGE SCALE GENOMIC DNA]</scope>
    <source>
        <strain evidence="1 2">DSM 27026</strain>
    </source>
</reference>
<gene>
    <name evidence="1" type="ORF">HNP71_000468</name>
</gene>
<dbReference type="Proteomes" id="UP000553706">
    <property type="component" value="Unassembled WGS sequence"/>
</dbReference>
<keyword evidence="2" id="KW-1185">Reference proteome</keyword>
<proteinExistence type="predicted"/>
<sequence>MKAVRLHGIADLRYEDIEAPGEAGSLKTLVRP</sequence>
<name>A0A840V9Q2_9PROT</name>
<dbReference type="AlphaFoldDB" id="A0A840V9Q2"/>
<evidence type="ECO:0000313" key="2">
    <source>
        <dbReference type="Proteomes" id="UP000553706"/>
    </source>
</evidence>
<evidence type="ECO:0000313" key="1">
    <source>
        <dbReference type="EMBL" id="MBB5372244.1"/>
    </source>
</evidence>